<feature type="compositionally biased region" description="Acidic residues" evidence="2">
    <location>
        <begin position="303"/>
        <end position="313"/>
    </location>
</feature>
<feature type="region of interest" description="Disordered" evidence="2">
    <location>
        <begin position="29"/>
        <end position="57"/>
    </location>
</feature>
<evidence type="ECO:0000256" key="1">
    <source>
        <dbReference type="SAM" id="Coils"/>
    </source>
</evidence>
<dbReference type="PANTHER" id="PTHR34533:SF3">
    <property type="entry name" value="BICD FAMILY-LIKE CARGO ADAPTER 2"/>
    <property type="match status" value="1"/>
</dbReference>
<protein>
    <submittedName>
        <fullName evidence="3">Bicaudal D-related protein 2-like</fullName>
    </submittedName>
</protein>
<feature type="compositionally biased region" description="Low complexity" evidence="2">
    <location>
        <begin position="279"/>
        <end position="288"/>
    </location>
</feature>
<feature type="compositionally biased region" description="Low complexity" evidence="2">
    <location>
        <begin position="352"/>
        <end position="361"/>
    </location>
</feature>
<feature type="compositionally biased region" description="Low complexity" evidence="2">
    <location>
        <begin position="324"/>
        <end position="337"/>
    </location>
</feature>
<gene>
    <name evidence="3" type="ORF">IRJ41_013159</name>
</gene>
<keyword evidence="4" id="KW-1185">Reference proteome</keyword>
<sequence>MAFQIMMNWHHELSSILSDTDGSVAKMRERLSARARSPRATEAREGPADRDLKVSSSVSPAVHWSDLTAVQNQLHQQSQAIETLTQSVRSLEREGNAQQTLIQTLQDELRRLQVRLEEREREVERTGADRRLEQWKRDVNQELSSLREHINRVTITETQEGSFSSKLRREELEHIRRETDSLKNKLMRLEEDGFQLQSENRETRRQHEHSSKMLERLSDCQRTHRFEVTRTLSQHKHTQQQVCELRVSVSELKDEVRGLILRDVHNTPAQLPHKQAVESSPSRRMSSGSEDEFSLTASLAEISSDESWLEEADTQTKSRGVHISSGLSGSDLSGAGSDLDDGAEGVDGGSNSPPDLSLSDL</sequence>
<feature type="coiled-coil region" evidence="1">
    <location>
        <begin position="172"/>
        <end position="206"/>
    </location>
</feature>
<dbReference type="InterPro" id="IPR039284">
    <property type="entry name" value="CCDC159/163"/>
</dbReference>
<name>A0A9W7WHS0_TRIRA</name>
<organism evidence="3 4">
    <name type="scientific">Triplophysa rosa</name>
    <name type="common">Cave loach</name>
    <dbReference type="NCBI Taxonomy" id="992332"/>
    <lineage>
        <taxon>Eukaryota</taxon>
        <taxon>Metazoa</taxon>
        <taxon>Chordata</taxon>
        <taxon>Craniata</taxon>
        <taxon>Vertebrata</taxon>
        <taxon>Euteleostomi</taxon>
        <taxon>Actinopterygii</taxon>
        <taxon>Neopterygii</taxon>
        <taxon>Teleostei</taxon>
        <taxon>Ostariophysi</taxon>
        <taxon>Cypriniformes</taxon>
        <taxon>Nemacheilidae</taxon>
        <taxon>Triplophysa</taxon>
    </lineage>
</organism>
<feature type="compositionally biased region" description="Basic and acidic residues" evidence="2">
    <location>
        <begin position="39"/>
        <end position="53"/>
    </location>
</feature>
<comment type="caution">
    <text evidence="3">The sequence shown here is derived from an EMBL/GenBank/DDBJ whole genome shotgun (WGS) entry which is preliminary data.</text>
</comment>
<evidence type="ECO:0000256" key="2">
    <source>
        <dbReference type="SAM" id="MobiDB-lite"/>
    </source>
</evidence>
<evidence type="ECO:0000313" key="3">
    <source>
        <dbReference type="EMBL" id="KAI7799849.1"/>
    </source>
</evidence>
<keyword evidence="1" id="KW-0175">Coiled coil</keyword>
<reference evidence="3" key="1">
    <citation type="submission" date="2021-02" db="EMBL/GenBank/DDBJ databases">
        <title>Comparative genomics reveals that relaxation of natural selection precedes convergent phenotypic evolution of cavefish.</title>
        <authorList>
            <person name="Peng Z."/>
        </authorList>
    </citation>
    <scope>NUCLEOTIDE SEQUENCE</scope>
    <source>
        <tissue evidence="3">Muscle</tissue>
    </source>
</reference>
<dbReference type="Proteomes" id="UP001059041">
    <property type="component" value="Linkage Group LG15"/>
</dbReference>
<feature type="coiled-coil region" evidence="1">
    <location>
        <begin position="74"/>
        <end position="129"/>
    </location>
</feature>
<dbReference type="AlphaFoldDB" id="A0A9W7WHS0"/>
<feature type="region of interest" description="Disordered" evidence="2">
    <location>
        <begin position="270"/>
        <end position="361"/>
    </location>
</feature>
<evidence type="ECO:0000313" key="4">
    <source>
        <dbReference type="Proteomes" id="UP001059041"/>
    </source>
</evidence>
<dbReference type="PANTHER" id="PTHR34533">
    <property type="entry name" value="TRANSMEMBRANE PROTEIN CCDC163"/>
    <property type="match status" value="1"/>
</dbReference>
<proteinExistence type="predicted"/>
<dbReference type="EMBL" id="JAFHDT010000015">
    <property type="protein sequence ID" value="KAI7799849.1"/>
    <property type="molecule type" value="Genomic_DNA"/>
</dbReference>
<accession>A0A9W7WHS0</accession>